<evidence type="ECO:0000313" key="3">
    <source>
        <dbReference type="Proteomes" id="UP001241603"/>
    </source>
</evidence>
<feature type="domain" description="Integrase catalytic" evidence="1">
    <location>
        <begin position="1"/>
        <end position="155"/>
    </location>
</feature>
<keyword evidence="3" id="KW-1185">Reference proteome</keyword>
<name>A0ABU0H924_9HYPH</name>
<dbReference type="PANTHER" id="PTHR46889:SF4">
    <property type="entry name" value="TRANSPOSASE INSO FOR INSERTION SEQUENCE ELEMENT IS911B-RELATED"/>
    <property type="match status" value="1"/>
</dbReference>
<dbReference type="InterPro" id="IPR001584">
    <property type="entry name" value="Integrase_cat-core"/>
</dbReference>
<dbReference type="Proteomes" id="UP001241603">
    <property type="component" value="Unassembled WGS sequence"/>
</dbReference>
<comment type="caution">
    <text evidence="2">The sequence shown here is derived from an EMBL/GenBank/DDBJ whole genome shotgun (WGS) entry which is preliminary data.</text>
</comment>
<protein>
    <submittedName>
        <fullName evidence="2">Transposase</fullName>
    </submittedName>
</protein>
<proteinExistence type="predicted"/>
<evidence type="ECO:0000259" key="1">
    <source>
        <dbReference type="PROSITE" id="PS50994"/>
    </source>
</evidence>
<dbReference type="SUPFAM" id="SSF53098">
    <property type="entry name" value="Ribonuclease H-like"/>
    <property type="match status" value="1"/>
</dbReference>
<dbReference type="NCBIfam" id="NF033516">
    <property type="entry name" value="transpos_IS3"/>
    <property type="match status" value="1"/>
</dbReference>
<accession>A0ABU0H924</accession>
<dbReference type="PANTHER" id="PTHR46889">
    <property type="entry name" value="TRANSPOSASE INSF FOR INSERTION SEQUENCE IS3B-RELATED"/>
    <property type="match status" value="1"/>
</dbReference>
<gene>
    <name evidence="2" type="ORF">QO014_003210</name>
</gene>
<dbReference type="EMBL" id="JAUSVO010000004">
    <property type="protein sequence ID" value="MDQ0438815.1"/>
    <property type="molecule type" value="Genomic_DNA"/>
</dbReference>
<sequence>MTDITYIRTHEGFAYLAVVIDLFSRRVVDWSIQARQTTNVVLQALLAAVWRRRPKDRALVHSDQGSQFTSLEWASFLKHHDLQPSMSRRGNCHDNAVAESFFNLLKRERVRRKVHRTRDEARRDVFDYIEMFCNSTRKHARNEMLSPMEFERQHKAKAEGV</sequence>
<dbReference type="InterPro" id="IPR012337">
    <property type="entry name" value="RNaseH-like_sf"/>
</dbReference>
<dbReference type="Gene3D" id="3.30.420.10">
    <property type="entry name" value="Ribonuclease H-like superfamily/Ribonuclease H"/>
    <property type="match status" value="1"/>
</dbReference>
<dbReference type="InterPro" id="IPR050900">
    <property type="entry name" value="Transposase_IS3/IS150/IS904"/>
</dbReference>
<dbReference type="Pfam" id="PF13333">
    <property type="entry name" value="rve_2"/>
    <property type="match status" value="1"/>
</dbReference>
<reference evidence="2 3" key="1">
    <citation type="submission" date="2023-07" db="EMBL/GenBank/DDBJ databases">
        <title>Genomic Encyclopedia of Type Strains, Phase IV (KMG-IV): sequencing the most valuable type-strain genomes for metagenomic binning, comparative biology and taxonomic classification.</title>
        <authorList>
            <person name="Goeker M."/>
        </authorList>
    </citation>
    <scope>NUCLEOTIDE SEQUENCE [LARGE SCALE GENOMIC DNA]</scope>
    <source>
        <strain evidence="2 3">B6-8</strain>
    </source>
</reference>
<dbReference type="Pfam" id="PF00665">
    <property type="entry name" value="rve"/>
    <property type="match status" value="1"/>
</dbReference>
<dbReference type="InterPro" id="IPR036397">
    <property type="entry name" value="RNaseH_sf"/>
</dbReference>
<organism evidence="2 3">
    <name type="scientific">Kaistia dalseonensis</name>
    <dbReference type="NCBI Taxonomy" id="410840"/>
    <lineage>
        <taxon>Bacteria</taxon>
        <taxon>Pseudomonadati</taxon>
        <taxon>Pseudomonadota</taxon>
        <taxon>Alphaproteobacteria</taxon>
        <taxon>Hyphomicrobiales</taxon>
        <taxon>Kaistiaceae</taxon>
        <taxon>Kaistia</taxon>
    </lineage>
</organism>
<dbReference type="InterPro" id="IPR048020">
    <property type="entry name" value="Transpos_IS3"/>
</dbReference>
<evidence type="ECO:0000313" key="2">
    <source>
        <dbReference type="EMBL" id="MDQ0438815.1"/>
    </source>
</evidence>
<dbReference type="PROSITE" id="PS50994">
    <property type="entry name" value="INTEGRASE"/>
    <property type="match status" value="1"/>
</dbReference>